<feature type="compositionally biased region" description="Polar residues" evidence="1">
    <location>
        <begin position="64"/>
        <end position="75"/>
    </location>
</feature>
<protein>
    <submittedName>
        <fullName evidence="2">Uncharacterized protein</fullName>
    </submittedName>
</protein>
<organism evidence="2 3">
    <name type="scientific">Fusarium kuroshium</name>
    <dbReference type="NCBI Taxonomy" id="2010991"/>
    <lineage>
        <taxon>Eukaryota</taxon>
        <taxon>Fungi</taxon>
        <taxon>Dikarya</taxon>
        <taxon>Ascomycota</taxon>
        <taxon>Pezizomycotina</taxon>
        <taxon>Sordariomycetes</taxon>
        <taxon>Hypocreomycetidae</taxon>
        <taxon>Hypocreales</taxon>
        <taxon>Nectriaceae</taxon>
        <taxon>Fusarium</taxon>
        <taxon>Fusarium solani species complex</taxon>
    </lineage>
</organism>
<evidence type="ECO:0000256" key="1">
    <source>
        <dbReference type="SAM" id="MobiDB-lite"/>
    </source>
</evidence>
<reference evidence="2 3" key="1">
    <citation type="submission" date="2017-06" db="EMBL/GenBank/DDBJ databases">
        <title>Comparative genomic analysis of Ambrosia Fusariam Clade fungi.</title>
        <authorList>
            <person name="Stajich J.E."/>
            <person name="Carrillo J."/>
            <person name="Kijimoto T."/>
            <person name="Eskalen A."/>
            <person name="O'Donnell K."/>
            <person name="Kasson M."/>
        </authorList>
    </citation>
    <scope>NUCLEOTIDE SEQUENCE [LARGE SCALE GENOMIC DNA]</scope>
    <source>
        <strain evidence="2">UCR3666</strain>
    </source>
</reference>
<accession>A0A3M2S143</accession>
<dbReference type="EMBL" id="NKUJ01000181">
    <property type="protein sequence ID" value="RMJ11052.1"/>
    <property type="molecule type" value="Genomic_DNA"/>
</dbReference>
<feature type="compositionally biased region" description="Low complexity" evidence="1">
    <location>
        <begin position="194"/>
        <end position="213"/>
    </location>
</feature>
<feature type="compositionally biased region" description="Basic and acidic residues" evidence="1">
    <location>
        <begin position="21"/>
        <end position="30"/>
    </location>
</feature>
<keyword evidence="3" id="KW-1185">Reference proteome</keyword>
<proteinExistence type="predicted"/>
<comment type="caution">
    <text evidence="2">The sequence shown here is derived from an EMBL/GenBank/DDBJ whole genome shotgun (WGS) entry which is preliminary data.</text>
</comment>
<dbReference type="Proteomes" id="UP000277212">
    <property type="component" value="Unassembled WGS sequence"/>
</dbReference>
<feature type="region of interest" description="Disordered" evidence="1">
    <location>
        <begin position="175"/>
        <end position="217"/>
    </location>
</feature>
<name>A0A3M2S143_9HYPO</name>
<feature type="compositionally biased region" description="Basic residues" evidence="1">
    <location>
        <begin position="10"/>
        <end position="20"/>
    </location>
</feature>
<dbReference type="OrthoDB" id="5069860at2759"/>
<sequence>MLKTRNLNPTRKKQSKPLRGHFRDQFKTNLDRILNPKNPYTPELPPTGKRRSAPPRDSDIQPAEGTQNLAVPSPPITENITPSSSGFVQTPWFEASQPPQLGGQLLPSTARDLITLNTSFPVPELIQDHAQGFEFASFDNMLPDNLNDYGRQPYHPTQGTTTSDILDGFTYPNSPPTAAWGTQGQHTAGDSYFTQAPSTTAASAQQPWEQQQPEPQPDLTFRCQSIKIWGPNECWEYLNAVFDDSSQHSYLRSSAAHKAGWSRFIPVAPRHNHQGLTQYGAITPTHYVNTYLEAEGFFEFPLRNEDVYIFPDDHYCPAHVEFIIGRNLWQAVYPEAEASASATTGLSY</sequence>
<feature type="region of interest" description="Disordered" evidence="1">
    <location>
        <begin position="1"/>
        <end position="75"/>
    </location>
</feature>
<evidence type="ECO:0000313" key="2">
    <source>
        <dbReference type="EMBL" id="RMJ11052.1"/>
    </source>
</evidence>
<evidence type="ECO:0000313" key="3">
    <source>
        <dbReference type="Proteomes" id="UP000277212"/>
    </source>
</evidence>
<gene>
    <name evidence="2" type="ORF">CDV36_009320</name>
</gene>
<dbReference type="AlphaFoldDB" id="A0A3M2S143"/>